<dbReference type="SMART" id="SM00184">
    <property type="entry name" value="RING"/>
    <property type="match status" value="1"/>
</dbReference>
<dbReference type="EMBL" id="JANBUY010000005">
    <property type="protein sequence ID" value="KAJ2868265.1"/>
    <property type="molecule type" value="Genomic_DNA"/>
</dbReference>
<dbReference type="Proteomes" id="UP001140074">
    <property type="component" value="Unassembled WGS sequence"/>
</dbReference>
<keyword evidence="5" id="KW-1185">Reference proteome</keyword>
<comment type="caution">
    <text evidence="4">The sequence shown here is derived from an EMBL/GenBank/DDBJ whole genome shotgun (WGS) entry which is preliminary data.</text>
</comment>
<organism evidence="4 5">
    <name type="scientific">Coemansia aciculifera</name>
    <dbReference type="NCBI Taxonomy" id="417176"/>
    <lineage>
        <taxon>Eukaryota</taxon>
        <taxon>Fungi</taxon>
        <taxon>Fungi incertae sedis</taxon>
        <taxon>Zoopagomycota</taxon>
        <taxon>Kickxellomycotina</taxon>
        <taxon>Kickxellomycetes</taxon>
        <taxon>Kickxellales</taxon>
        <taxon>Kickxellaceae</taxon>
        <taxon>Coemansia</taxon>
    </lineage>
</organism>
<feature type="compositionally biased region" description="Polar residues" evidence="2">
    <location>
        <begin position="60"/>
        <end position="74"/>
    </location>
</feature>
<feature type="region of interest" description="Disordered" evidence="2">
    <location>
        <begin position="1"/>
        <end position="103"/>
    </location>
</feature>
<keyword evidence="1" id="KW-0862">Zinc</keyword>
<evidence type="ECO:0000313" key="4">
    <source>
        <dbReference type="EMBL" id="KAJ2868265.1"/>
    </source>
</evidence>
<evidence type="ECO:0000259" key="3">
    <source>
        <dbReference type="PROSITE" id="PS50089"/>
    </source>
</evidence>
<keyword evidence="1" id="KW-0479">Metal-binding</keyword>
<evidence type="ECO:0000256" key="1">
    <source>
        <dbReference type="PROSITE-ProRule" id="PRU00175"/>
    </source>
</evidence>
<dbReference type="PANTHER" id="PTHR46171:SF3">
    <property type="entry name" value="GH10160P"/>
    <property type="match status" value="1"/>
</dbReference>
<feature type="region of interest" description="Disordered" evidence="2">
    <location>
        <begin position="415"/>
        <end position="437"/>
    </location>
</feature>
<dbReference type="AlphaFoldDB" id="A0A9W8M999"/>
<dbReference type="Pfam" id="PF13639">
    <property type="entry name" value="zf-RING_2"/>
    <property type="match status" value="1"/>
</dbReference>
<dbReference type="GO" id="GO:0008270">
    <property type="term" value="F:zinc ion binding"/>
    <property type="evidence" value="ECO:0007669"/>
    <property type="project" value="UniProtKB-KW"/>
</dbReference>
<gene>
    <name evidence="4" type="ORF">GGH94_000252</name>
</gene>
<feature type="compositionally biased region" description="Polar residues" evidence="2">
    <location>
        <begin position="18"/>
        <end position="27"/>
    </location>
</feature>
<dbReference type="InterPro" id="IPR013083">
    <property type="entry name" value="Znf_RING/FYVE/PHD"/>
</dbReference>
<feature type="compositionally biased region" description="Basic and acidic residues" evidence="2">
    <location>
        <begin position="47"/>
        <end position="56"/>
    </location>
</feature>
<feature type="compositionally biased region" description="Acidic residues" evidence="2">
    <location>
        <begin position="426"/>
        <end position="435"/>
    </location>
</feature>
<dbReference type="Gene3D" id="3.30.40.10">
    <property type="entry name" value="Zinc/RING finger domain, C3HC4 (zinc finger)"/>
    <property type="match status" value="1"/>
</dbReference>
<accession>A0A9W8M999</accession>
<dbReference type="PROSITE" id="PS50089">
    <property type="entry name" value="ZF_RING_2"/>
    <property type="match status" value="1"/>
</dbReference>
<evidence type="ECO:0000313" key="5">
    <source>
        <dbReference type="Proteomes" id="UP001140074"/>
    </source>
</evidence>
<proteinExistence type="predicted"/>
<reference evidence="4" key="1">
    <citation type="submission" date="2022-07" db="EMBL/GenBank/DDBJ databases">
        <title>Phylogenomic reconstructions and comparative analyses of Kickxellomycotina fungi.</title>
        <authorList>
            <person name="Reynolds N.K."/>
            <person name="Stajich J.E."/>
            <person name="Barry K."/>
            <person name="Grigoriev I.V."/>
            <person name="Crous P."/>
            <person name="Smith M.E."/>
        </authorList>
    </citation>
    <scope>NUCLEOTIDE SEQUENCE</scope>
    <source>
        <strain evidence="4">RSA 476</strain>
    </source>
</reference>
<dbReference type="InterPro" id="IPR001841">
    <property type="entry name" value="Znf_RING"/>
</dbReference>
<feature type="region of interest" description="Disordered" evidence="2">
    <location>
        <begin position="303"/>
        <end position="327"/>
    </location>
</feature>
<dbReference type="GO" id="GO:0016567">
    <property type="term" value="P:protein ubiquitination"/>
    <property type="evidence" value="ECO:0007669"/>
    <property type="project" value="TreeGrafter"/>
</dbReference>
<keyword evidence="1" id="KW-0863">Zinc-finger</keyword>
<dbReference type="GO" id="GO:0061630">
    <property type="term" value="F:ubiquitin protein ligase activity"/>
    <property type="evidence" value="ECO:0007669"/>
    <property type="project" value="TreeGrafter"/>
</dbReference>
<evidence type="ECO:0000256" key="2">
    <source>
        <dbReference type="SAM" id="MobiDB-lite"/>
    </source>
</evidence>
<feature type="domain" description="RING-type" evidence="3">
    <location>
        <begin position="557"/>
        <end position="599"/>
    </location>
</feature>
<dbReference type="CDD" id="cd16473">
    <property type="entry name" value="RING-H2_RNF103"/>
    <property type="match status" value="1"/>
</dbReference>
<dbReference type="PANTHER" id="PTHR46171">
    <property type="entry name" value="GH10160P"/>
    <property type="match status" value="1"/>
</dbReference>
<sequence>MGQAYSHWSSEHGRQPNESRQGQSTQGRAPRGNARRSGRNVRGGNGGREDSGRGGDNRYSPYTTGSRTASSAPTRANVPELAPATPTVGEGAAEEADLSSGDVEVSQTVLLDYAEPLGGGADAEQRWEQADAEMQDAAHTETLDTPTMDAVGTARARVRAGNQLLSRIVSRSVISSIAQELERRRLPSVDRDLEAEHESAYVMDFSGRLNLYYHVSVFILSVLEASIDAPSSSGSESGGESTVVENPTVTGSLQQQEVVADDGSSSGVGDDSVHGLQFRMFLLPGAIDQALAEHANTHAAVLGGETQGASGPGGNEQTSGEQRRASRLLDREEKLRRLRDIARAMHDERRGIQIPVAVLGLRMNSELRRSTRTALQNLGERIASSENAPISNTLGIHDALRGLRNRLTSIVPGFLATGGHHRQESGGEEEAEEATTNDIQPAGEGAAAAEQPGLSVFITIHHMQLGNPLMLPMAAYALFPELVAEDTADSRGTGSNYELFMEIANILGQARSDTVSQDLVDKRLRKYHYQNDSGSPVARPIDDSLSGDIALVSADRCPVCLEDFLEGDVLRVLECHHGLHIACGDAWFTKGSNKCPICRSEAVHE</sequence>
<dbReference type="SUPFAM" id="SSF57850">
    <property type="entry name" value="RING/U-box"/>
    <property type="match status" value="1"/>
</dbReference>
<name>A0A9W8M999_9FUNG</name>
<protein>
    <recommendedName>
        <fullName evidence="3">RING-type domain-containing protein</fullName>
    </recommendedName>
</protein>